<proteinExistence type="predicted"/>
<dbReference type="Gene3D" id="3.30.450.40">
    <property type="match status" value="1"/>
</dbReference>
<accession>A0ABS5DYY2</accession>
<dbReference type="Gene3D" id="3.30.70.270">
    <property type="match status" value="1"/>
</dbReference>
<dbReference type="Pfam" id="PF00990">
    <property type="entry name" value="GGDEF"/>
    <property type="match status" value="1"/>
</dbReference>
<dbReference type="PANTHER" id="PTHR45138:SF9">
    <property type="entry name" value="DIGUANYLATE CYCLASE DGCM-RELATED"/>
    <property type="match status" value="1"/>
</dbReference>
<dbReference type="SUPFAM" id="SSF55073">
    <property type="entry name" value="Nucleotide cyclase"/>
    <property type="match status" value="1"/>
</dbReference>
<dbReference type="Proteomes" id="UP000672097">
    <property type="component" value="Unassembled WGS sequence"/>
</dbReference>
<dbReference type="SUPFAM" id="SSF48452">
    <property type="entry name" value="TPR-like"/>
    <property type="match status" value="2"/>
</dbReference>
<dbReference type="EC" id="2.7.7.65" evidence="1"/>
<dbReference type="SMART" id="SM00267">
    <property type="entry name" value="GGDEF"/>
    <property type="match status" value="1"/>
</dbReference>
<evidence type="ECO:0000259" key="3">
    <source>
        <dbReference type="PROSITE" id="PS50887"/>
    </source>
</evidence>
<dbReference type="InterPro" id="IPR029787">
    <property type="entry name" value="Nucleotide_cyclase"/>
</dbReference>
<evidence type="ECO:0000313" key="4">
    <source>
        <dbReference type="EMBL" id="MBQ0936360.1"/>
    </source>
</evidence>
<dbReference type="SMART" id="SM00065">
    <property type="entry name" value="GAF"/>
    <property type="match status" value="1"/>
</dbReference>
<keyword evidence="5" id="KW-1185">Reference proteome</keyword>
<dbReference type="InterPro" id="IPR000160">
    <property type="entry name" value="GGDEF_dom"/>
</dbReference>
<gene>
    <name evidence="4" type="ORF">KAK11_13550</name>
</gene>
<evidence type="ECO:0000256" key="1">
    <source>
        <dbReference type="ARBA" id="ARBA00012528"/>
    </source>
</evidence>
<feature type="domain" description="GGDEF" evidence="3">
    <location>
        <begin position="729"/>
        <end position="857"/>
    </location>
</feature>
<dbReference type="SUPFAM" id="SSF55781">
    <property type="entry name" value="GAF domain-like"/>
    <property type="match status" value="1"/>
</dbReference>
<dbReference type="GO" id="GO:0052621">
    <property type="term" value="F:diguanylate cyclase activity"/>
    <property type="evidence" value="ECO:0007669"/>
    <property type="project" value="UniProtKB-EC"/>
</dbReference>
<dbReference type="RefSeq" id="WP_210809712.1">
    <property type="nucleotide sequence ID" value="NZ_JAGQDG010000005.1"/>
</dbReference>
<evidence type="ECO:0000313" key="5">
    <source>
        <dbReference type="Proteomes" id="UP000672097"/>
    </source>
</evidence>
<reference evidence="4 5" key="1">
    <citation type="submission" date="2021-04" db="EMBL/GenBank/DDBJ databases">
        <title>The genome sequence of type strain Ideonella paludis KCTC 32238.</title>
        <authorList>
            <person name="Liu Y."/>
        </authorList>
    </citation>
    <scope>NUCLEOTIDE SEQUENCE [LARGE SCALE GENOMIC DNA]</scope>
    <source>
        <strain evidence="4 5">KCTC 32238</strain>
    </source>
</reference>
<sequence>MPFDPLRPEYAAGLEVVQSIEERLVPATGTQRWVLQAHVAWYQRQRDKARAQALAAELEPLLRGVVQTDLALCAVLARVLLVRAEQPWLDGDTHQAQALAQEALALGAAQGDALLVGDAHALLAHIVWQRGEDNTPCFQAAHHAYAQAGDARRRRLLGLREIFGVALRDLVSARAMLANLGQDHPEDQHPSVKAWRLAVEANVLEHAGDYASALEPLSQAVGAALASGQHRVAAIWSGNLGIYLRNLHDLSGSLMWCERALALARQLDSRVMQATCLSQLGSLLGKLKRYDDAVEILVAADEAMVAGSEARAYNSHHLACVFIAMSDWERAALWLGIALPQLFATGRRVSINTAQLDLATVYAGQGHIAQAQQLGWQALADARQHHLRSNEVAALQTLADLCLLDPSVQSARQALGHLQQALAVARSIPGFQIEPKLLESLAAQWARQGDFEQAYRYLQEAAQARERVLGLEVGQRAAGLQVRYRTERLRQEADVLRRLSESEAQRANDLAVAHDTLAQLAQLGRELTAMVTESQVFEALEGYLYQFLDVSVMSLYLLEAETATLKRVYGRRQGQPLPALHLALDEPDSAEARCALERRVLRLESTCLGDDSAERQSPTGQASDVHFMMLAPLMAGDTVLGVLAVQNEARHPYSEREESIFCTLCAYGAIALVNAQALTRLRQAQEQLMAQNMALEQLAVTDALTGLPNRRQLDTVLSREVARAARYGTPLVLILLDIDHFKRINDEHGHLLGDEVLAALGHLLRHQLRQTDVVGRWGGEEFLVICPSIELSQGLHIAETLRAAVARLVQPAVGPLSVSLGVAGHRPGDTAVTCVARADAALYAAKRAGRNRVEAER</sequence>
<comment type="catalytic activity">
    <reaction evidence="2">
        <text>2 GTP = 3',3'-c-di-GMP + 2 diphosphate</text>
        <dbReference type="Rhea" id="RHEA:24898"/>
        <dbReference type="ChEBI" id="CHEBI:33019"/>
        <dbReference type="ChEBI" id="CHEBI:37565"/>
        <dbReference type="ChEBI" id="CHEBI:58805"/>
        <dbReference type="EC" id="2.7.7.65"/>
    </reaction>
</comment>
<dbReference type="NCBIfam" id="TIGR00254">
    <property type="entry name" value="GGDEF"/>
    <property type="match status" value="1"/>
</dbReference>
<dbReference type="InterPro" id="IPR003018">
    <property type="entry name" value="GAF"/>
</dbReference>
<keyword evidence="4" id="KW-0808">Transferase</keyword>
<comment type="caution">
    <text evidence="4">The sequence shown here is derived from an EMBL/GenBank/DDBJ whole genome shotgun (WGS) entry which is preliminary data.</text>
</comment>
<name>A0ABS5DYY2_9BURK</name>
<dbReference type="InterPro" id="IPR043128">
    <property type="entry name" value="Rev_trsase/Diguanyl_cyclase"/>
</dbReference>
<organism evidence="4 5">
    <name type="scientific">Ideonella paludis</name>
    <dbReference type="NCBI Taxonomy" id="1233411"/>
    <lineage>
        <taxon>Bacteria</taxon>
        <taxon>Pseudomonadati</taxon>
        <taxon>Pseudomonadota</taxon>
        <taxon>Betaproteobacteria</taxon>
        <taxon>Burkholderiales</taxon>
        <taxon>Sphaerotilaceae</taxon>
        <taxon>Ideonella</taxon>
    </lineage>
</organism>
<dbReference type="PANTHER" id="PTHR45138">
    <property type="entry name" value="REGULATORY COMPONENTS OF SENSORY TRANSDUCTION SYSTEM"/>
    <property type="match status" value="1"/>
</dbReference>
<dbReference type="InterPro" id="IPR019734">
    <property type="entry name" value="TPR_rpt"/>
</dbReference>
<dbReference type="Pfam" id="PF13424">
    <property type="entry name" value="TPR_12"/>
    <property type="match status" value="1"/>
</dbReference>
<dbReference type="Gene3D" id="1.25.40.10">
    <property type="entry name" value="Tetratricopeptide repeat domain"/>
    <property type="match status" value="2"/>
</dbReference>
<evidence type="ECO:0000256" key="2">
    <source>
        <dbReference type="ARBA" id="ARBA00034247"/>
    </source>
</evidence>
<dbReference type="SMART" id="SM00028">
    <property type="entry name" value="TPR"/>
    <property type="match status" value="2"/>
</dbReference>
<dbReference type="EMBL" id="JAGQDG010000005">
    <property type="protein sequence ID" value="MBQ0936360.1"/>
    <property type="molecule type" value="Genomic_DNA"/>
</dbReference>
<keyword evidence="4" id="KW-0548">Nucleotidyltransferase</keyword>
<dbReference type="PROSITE" id="PS50887">
    <property type="entry name" value="GGDEF"/>
    <property type="match status" value="1"/>
</dbReference>
<dbReference type="CDD" id="cd01949">
    <property type="entry name" value="GGDEF"/>
    <property type="match status" value="1"/>
</dbReference>
<dbReference type="InterPro" id="IPR011990">
    <property type="entry name" value="TPR-like_helical_dom_sf"/>
</dbReference>
<dbReference type="Pfam" id="PF01590">
    <property type="entry name" value="GAF"/>
    <property type="match status" value="1"/>
</dbReference>
<dbReference type="InterPro" id="IPR050469">
    <property type="entry name" value="Diguanylate_Cyclase"/>
</dbReference>
<dbReference type="InterPro" id="IPR029016">
    <property type="entry name" value="GAF-like_dom_sf"/>
</dbReference>
<protein>
    <recommendedName>
        <fullName evidence="1">diguanylate cyclase</fullName>
        <ecNumber evidence="1">2.7.7.65</ecNumber>
    </recommendedName>
</protein>